<sequence>MKAIALIVCAAGLSLFATSCKKTYSCNCTEIYQDEFVNYDSSESYPVVAKKKDKQSECDKFATGAYKTYEGSVRTCTAN</sequence>
<evidence type="ECO:0000313" key="3">
    <source>
        <dbReference type="Proteomes" id="UP000316008"/>
    </source>
</evidence>
<feature type="signal peptide" evidence="1">
    <location>
        <begin position="1"/>
        <end position="17"/>
    </location>
</feature>
<dbReference type="EMBL" id="VLPL01000005">
    <property type="protein sequence ID" value="TSJ42377.1"/>
    <property type="molecule type" value="Genomic_DNA"/>
</dbReference>
<dbReference type="AlphaFoldDB" id="A0A556MR34"/>
<keyword evidence="1" id="KW-0732">Signal</keyword>
<organism evidence="2 3">
    <name type="scientific">Fluviicola chungangensis</name>
    <dbReference type="NCBI Taxonomy" id="2597671"/>
    <lineage>
        <taxon>Bacteria</taxon>
        <taxon>Pseudomonadati</taxon>
        <taxon>Bacteroidota</taxon>
        <taxon>Flavobacteriia</taxon>
        <taxon>Flavobacteriales</taxon>
        <taxon>Crocinitomicaceae</taxon>
        <taxon>Fluviicola</taxon>
    </lineage>
</organism>
<name>A0A556MR34_9FLAO</name>
<gene>
    <name evidence="2" type="ORF">FO442_11460</name>
</gene>
<reference evidence="2 3" key="1">
    <citation type="submission" date="2019-07" db="EMBL/GenBank/DDBJ databases">
        <authorList>
            <person name="Huq M.A."/>
        </authorList>
    </citation>
    <scope>NUCLEOTIDE SEQUENCE [LARGE SCALE GENOMIC DNA]</scope>
    <source>
        <strain evidence="2 3">MAH-3</strain>
    </source>
</reference>
<protein>
    <recommendedName>
        <fullName evidence="4">Lipoprotein</fullName>
    </recommendedName>
</protein>
<accession>A0A556MR34</accession>
<dbReference type="PROSITE" id="PS51257">
    <property type="entry name" value="PROKAR_LIPOPROTEIN"/>
    <property type="match status" value="1"/>
</dbReference>
<evidence type="ECO:0000313" key="2">
    <source>
        <dbReference type="EMBL" id="TSJ42377.1"/>
    </source>
</evidence>
<comment type="caution">
    <text evidence="2">The sequence shown here is derived from an EMBL/GenBank/DDBJ whole genome shotgun (WGS) entry which is preliminary data.</text>
</comment>
<feature type="chain" id="PRO_5021976359" description="Lipoprotein" evidence="1">
    <location>
        <begin position="18"/>
        <end position="79"/>
    </location>
</feature>
<evidence type="ECO:0000256" key="1">
    <source>
        <dbReference type="SAM" id="SignalP"/>
    </source>
</evidence>
<evidence type="ECO:0008006" key="4">
    <source>
        <dbReference type="Google" id="ProtNLM"/>
    </source>
</evidence>
<keyword evidence="3" id="KW-1185">Reference proteome</keyword>
<dbReference type="RefSeq" id="WP_144333332.1">
    <property type="nucleotide sequence ID" value="NZ_VLPL01000005.1"/>
</dbReference>
<dbReference type="Proteomes" id="UP000316008">
    <property type="component" value="Unassembled WGS sequence"/>
</dbReference>
<proteinExistence type="predicted"/>